<dbReference type="OrthoDB" id="610608at2759"/>
<protein>
    <submittedName>
        <fullName evidence="1">D-arabinono-1,4-lactone oxidase</fullName>
    </submittedName>
</protein>
<evidence type="ECO:0000313" key="1">
    <source>
        <dbReference type="EMBL" id="TCD60836.1"/>
    </source>
</evidence>
<gene>
    <name evidence="1" type="primary">ALO1_2</name>
    <name evidence="1" type="ORF">EIP91_009414</name>
</gene>
<keyword evidence="2" id="KW-1185">Reference proteome</keyword>
<dbReference type="Proteomes" id="UP000292702">
    <property type="component" value="Unassembled WGS sequence"/>
</dbReference>
<name>A0A4R0R3W9_9APHY</name>
<evidence type="ECO:0000313" key="2">
    <source>
        <dbReference type="Proteomes" id="UP000292702"/>
    </source>
</evidence>
<organism evidence="1 2">
    <name type="scientific">Steccherinum ochraceum</name>
    <dbReference type="NCBI Taxonomy" id="92696"/>
    <lineage>
        <taxon>Eukaryota</taxon>
        <taxon>Fungi</taxon>
        <taxon>Dikarya</taxon>
        <taxon>Basidiomycota</taxon>
        <taxon>Agaricomycotina</taxon>
        <taxon>Agaricomycetes</taxon>
        <taxon>Polyporales</taxon>
        <taxon>Steccherinaceae</taxon>
        <taxon>Steccherinum</taxon>
    </lineage>
</organism>
<sequence length="73" mass="8053">MSQAGKPPPVGDIPTNTLRDLLAPIVVPSASPRATFTNWGLSFTCKPLVIFEPRSEYECELVLELARRDGQRV</sequence>
<proteinExistence type="predicted"/>
<reference evidence="1 2" key="1">
    <citation type="submission" date="2018-11" db="EMBL/GenBank/DDBJ databases">
        <title>Genome assembly of Steccherinum ochraceum LE-BIN_3174, the white-rot fungus of the Steccherinaceae family (The Residual Polyporoid clade, Polyporales, Basidiomycota).</title>
        <authorList>
            <person name="Fedorova T.V."/>
            <person name="Glazunova O.A."/>
            <person name="Landesman E.O."/>
            <person name="Moiseenko K.V."/>
            <person name="Psurtseva N.V."/>
            <person name="Savinova O.S."/>
            <person name="Shakhova N.V."/>
            <person name="Tyazhelova T.V."/>
            <person name="Vasina D.V."/>
        </authorList>
    </citation>
    <scope>NUCLEOTIDE SEQUENCE [LARGE SCALE GENOMIC DNA]</scope>
    <source>
        <strain evidence="1 2">LE-BIN_3174</strain>
    </source>
</reference>
<dbReference type="EMBL" id="RWJN01000537">
    <property type="protein sequence ID" value="TCD60836.1"/>
    <property type="molecule type" value="Genomic_DNA"/>
</dbReference>
<dbReference type="STRING" id="92696.A0A4R0R3W9"/>
<feature type="non-terminal residue" evidence="1">
    <location>
        <position position="73"/>
    </location>
</feature>
<accession>A0A4R0R3W9</accession>
<dbReference type="AlphaFoldDB" id="A0A4R0R3W9"/>
<comment type="caution">
    <text evidence="1">The sequence shown here is derived from an EMBL/GenBank/DDBJ whole genome shotgun (WGS) entry which is preliminary data.</text>
</comment>